<comment type="subcellular location">
    <subcellularLocation>
        <location evidence="2">Membrane</location>
        <topology evidence="2">Multi-pass membrane protein</topology>
    </subcellularLocation>
</comment>
<dbReference type="PROSITE" id="PS50110">
    <property type="entry name" value="RESPONSE_REGULATORY"/>
    <property type="match status" value="1"/>
</dbReference>
<dbReference type="PANTHER" id="PTHR43047">
    <property type="entry name" value="TWO-COMPONENT HISTIDINE PROTEIN KINASE"/>
    <property type="match status" value="1"/>
</dbReference>
<dbReference type="SMART" id="SM00448">
    <property type="entry name" value="REC"/>
    <property type="match status" value="1"/>
</dbReference>
<dbReference type="SUPFAM" id="SSF55874">
    <property type="entry name" value="ATPase domain of HSP90 chaperone/DNA topoisomerase II/histidine kinase"/>
    <property type="match status" value="1"/>
</dbReference>
<dbReference type="SMART" id="SM00388">
    <property type="entry name" value="HisKA"/>
    <property type="match status" value="1"/>
</dbReference>
<keyword evidence="5 11" id="KW-0597">Phosphoprotein</keyword>
<evidence type="ECO:0000256" key="4">
    <source>
        <dbReference type="ARBA" id="ARBA00012438"/>
    </source>
</evidence>
<evidence type="ECO:0000256" key="13">
    <source>
        <dbReference type="SAM" id="Phobius"/>
    </source>
</evidence>
<feature type="transmembrane region" description="Helical" evidence="13">
    <location>
        <begin position="66"/>
        <end position="85"/>
    </location>
</feature>
<evidence type="ECO:0000256" key="3">
    <source>
        <dbReference type="ARBA" id="ARBA00006434"/>
    </source>
</evidence>
<dbReference type="PANTHER" id="PTHR43047:SF9">
    <property type="entry name" value="HISTIDINE KINASE"/>
    <property type="match status" value="1"/>
</dbReference>
<feature type="transmembrane region" description="Helical" evidence="13">
    <location>
        <begin position="113"/>
        <end position="132"/>
    </location>
</feature>
<evidence type="ECO:0000256" key="6">
    <source>
        <dbReference type="ARBA" id="ARBA00022679"/>
    </source>
</evidence>
<dbReference type="InterPro" id="IPR036097">
    <property type="entry name" value="HisK_dim/P_sf"/>
</dbReference>
<accession>A0ABV9NG68</accession>
<name>A0ABV9NG68_9GAMM</name>
<keyword evidence="10 13" id="KW-0472">Membrane</keyword>
<dbReference type="InterPro" id="IPR004358">
    <property type="entry name" value="Sig_transdc_His_kin-like_C"/>
</dbReference>
<sequence length="1109" mass="116830">MLSAGSVVAAGLVWLAVLFGIAVWGERRPPGPARGWALVYSLSLAVHCTSWTFYGTVTQAAGSGWPVPPTFVGAILLYLFGFAFLRRLVRLAREHNATSVADLIATRLGKNSWLAATVTAVAVLGILPYVALQLKAVAMSFGLVTRASELAPPPWQDSALYVALAMAVFAMLFGTRRASAVEHNRGLVLAVAMEAVLKLGAMLAVGVFLLGMPAAPAGAAPVPPPVGDTSGFPALILLGALAMFVLPHQFHVGAVECQDTRHLRTARWLFPLYMLLIALPILPLARVGEAWLAPLGVPSDLYVLALPLSQGQEGLALLAFLGGLSAATGMVILATLTLSVMIGNHWITPLLVRGAWAQRRGDLRGAVLMQRRVAILALVLAAWVYSRATSGSEALADLGATSFSALATLAPAVLFAVFRPQTPPQAVVAGLVASFAVWAWTLLMPDLLDGGAVWPAGLAWLSPDGFLGLGEWSRLGRAVAASLATGFAVTLLLGQRRSGATAQRALPDRHTLEAAADRFLAPRRLREALDGAPEAGPVPRGVAQRVERELAAVLGSASARLLLDAAAREHGRDLDTVAAIVGEASQALRFNQRVLEAALENMTQGISVVDAELRLVAWNARYAERFDYPPALLQVGVPVAELVRHNLARDGLSGAALEAAVARRSAHMRAGTPYVAERRFPDGAVVEIRGNPMPGGGFVATFTDVTAFRRTEAELTEVAATLEQRVAERTEALARASAEAERANQAKSRFLATVSHDLAQPLNAARLFTHALAQQVGGDAGAAGYREAVANIDGALGSAETLLSGLLDVSRLDAGGVAPRIEAVALEPLLAGLASEFGVLAREKGLALRCRVSRQWVRTDAQLLRRVLQNFLANAVRYTARGRILLGVRRRGAEVEIEVWDTGPGIAAADRTLIFEEFRRLDRGGQGLGLGLSIAERMARLLGHPLRLRSEPGRGTVFSVRVPVAAAPATVAPAPVESARAPRGRVLVVDNDPAVLRGMQALLGGWGCEVLAARGPEDACALAATAPPDVLLLDYHLDGGATGLALQQRLFAQTGPRPTVIITADHDEATRAAVGAAGAHLLHKPLKPLALKSLLARFLGRQGAPVPPA</sequence>
<evidence type="ECO:0000256" key="2">
    <source>
        <dbReference type="ARBA" id="ARBA00004141"/>
    </source>
</evidence>
<evidence type="ECO:0000256" key="12">
    <source>
        <dbReference type="SAM" id="Coils"/>
    </source>
</evidence>
<dbReference type="SUPFAM" id="SSF47384">
    <property type="entry name" value="Homodimeric domain of signal transducing histidine kinase"/>
    <property type="match status" value="1"/>
</dbReference>
<evidence type="ECO:0000259" key="15">
    <source>
        <dbReference type="PROSITE" id="PS50110"/>
    </source>
</evidence>
<dbReference type="InterPro" id="IPR038377">
    <property type="entry name" value="Na/Glc_symporter_sf"/>
</dbReference>
<dbReference type="Pfam" id="PF00512">
    <property type="entry name" value="HisKA"/>
    <property type="match status" value="1"/>
</dbReference>
<dbReference type="InterPro" id="IPR036890">
    <property type="entry name" value="HATPase_C_sf"/>
</dbReference>
<evidence type="ECO:0000259" key="14">
    <source>
        <dbReference type="PROSITE" id="PS50109"/>
    </source>
</evidence>
<dbReference type="PROSITE" id="PS50109">
    <property type="entry name" value="HIS_KIN"/>
    <property type="match status" value="1"/>
</dbReference>
<feature type="coiled-coil region" evidence="12">
    <location>
        <begin position="719"/>
        <end position="746"/>
    </location>
</feature>
<dbReference type="InterPro" id="IPR003594">
    <property type="entry name" value="HATPase_dom"/>
</dbReference>
<evidence type="ECO:0000256" key="8">
    <source>
        <dbReference type="ARBA" id="ARBA00022777"/>
    </source>
</evidence>
<dbReference type="Gene3D" id="1.10.287.130">
    <property type="match status" value="1"/>
</dbReference>
<dbReference type="Proteomes" id="UP001595892">
    <property type="component" value="Unassembled WGS sequence"/>
</dbReference>
<feature type="transmembrane region" description="Helical" evidence="13">
    <location>
        <begin position="158"/>
        <end position="175"/>
    </location>
</feature>
<gene>
    <name evidence="16" type="ORF">ACFO3Q_04210</name>
</gene>
<feature type="transmembrane region" description="Helical" evidence="13">
    <location>
        <begin position="268"/>
        <end position="285"/>
    </location>
</feature>
<organism evidence="16 17">
    <name type="scientific">Coralloluteibacterium thermophilum</name>
    <dbReference type="NCBI Taxonomy" id="2707049"/>
    <lineage>
        <taxon>Bacteria</taxon>
        <taxon>Pseudomonadati</taxon>
        <taxon>Pseudomonadota</taxon>
        <taxon>Gammaproteobacteria</taxon>
        <taxon>Lysobacterales</taxon>
        <taxon>Lysobacteraceae</taxon>
        <taxon>Coralloluteibacterium</taxon>
    </lineage>
</organism>
<comment type="similarity">
    <text evidence="3">Belongs to the sodium:solute symporter (SSF) (TC 2.A.21) family.</text>
</comment>
<dbReference type="SUPFAM" id="SSF52172">
    <property type="entry name" value="CheY-like"/>
    <property type="match status" value="1"/>
</dbReference>
<proteinExistence type="inferred from homology"/>
<dbReference type="InterPro" id="IPR003661">
    <property type="entry name" value="HisK_dim/P_dom"/>
</dbReference>
<evidence type="ECO:0000256" key="1">
    <source>
        <dbReference type="ARBA" id="ARBA00000085"/>
    </source>
</evidence>
<dbReference type="Gene3D" id="3.30.565.10">
    <property type="entry name" value="Histidine kinase-like ATPase, C-terminal domain"/>
    <property type="match status" value="1"/>
</dbReference>
<protein>
    <recommendedName>
        <fullName evidence="4">histidine kinase</fullName>
        <ecNumber evidence="4">2.7.13.3</ecNumber>
    </recommendedName>
</protein>
<evidence type="ECO:0000256" key="10">
    <source>
        <dbReference type="ARBA" id="ARBA00023136"/>
    </source>
</evidence>
<feature type="transmembrane region" description="Helical" evidence="13">
    <location>
        <begin position="363"/>
        <end position="386"/>
    </location>
</feature>
<dbReference type="InterPro" id="IPR005467">
    <property type="entry name" value="His_kinase_dom"/>
</dbReference>
<evidence type="ECO:0000256" key="9">
    <source>
        <dbReference type="ARBA" id="ARBA00022989"/>
    </source>
</evidence>
<keyword evidence="9 13" id="KW-1133">Transmembrane helix</keyword>
<evidence type="ECO:0000313" key="16">
    <source>
        <dbReference type="EMBL" id="MFC4727372.1"/>
    </source>
</evidence>
<comment type="catalytic activity">
    <reaction evidence="1">
        <text>ATP + protein L-histidine = ADP + protein N-phospho-L-histidine.</text>
        <dbReference type="EC" id="2.7.13.3"/>
    </reaction>
</comment>
<dbReference type="Pfam" id="PF02518">
    <property type="entry name" value="HATPase_c"/>
    <property type="match status" value="1"/>
</dbReference>
<dbReference type="EMBL" id="JBHSGG010000010">
    <property type="protein sequence ID" value="MFC4727372.1"/>
    <property type="molecule type" value="Genomic_DNA"/>
</dbReference>
<feature type="transmembrane region" description="Helical" evidence="13">
    <location>
        <begin position="6"/>
        <end position="24"/>
    </location>
</feature>
<dbReference type="InterPro" id="IPR001789">
    <property type="entry name" value="Sig_transdc_resp-reg_receiver"/>
</dbReference>
<feature type="domain" description="Response regulatory" evidence="15">
    <location>
        <begin position="985"/>
        <end position="1099"/>
    </location>
</feature>
<dbReference type="PRINTS" id="PR00344">
    <property type="entry name" value="BCTRLSENSOR"/>
</dbReference>
<dbReference type="Gene3D" id="1.20.1730.10">
    <property type="entry name" value="Sodium/glucose cotransporter"/>
    <property type="match status" value="1"/>
</dbReference>
<dbReference type="CDD" id="cd00075">
    <property type="entry name" value="HATPase"/>
    <property type="match status" value="1"/>
</dbReference>
<evidence type="ECO:0000313" key="17">
    <source>
        <dbReference type="Proteomes" id="UP001595892"/>
    </source>
</evidence>
<dbReference type="Gene3D" id="3.30.450.20">
    <property type="entry name" value="PAS domain"/>
    <property type="match status" value="1"/>
</dbReference>
<feature type="transmembrane region" description="Helical" evidence="13">
    <location>
        <begin position="315"/>
        <end position="342"/>
    </location>
</feature>
<feature type="transmembrane region" description="Helical" evidence="13">
    <location>
        <begin position="230"/>
        <end position="247"/>
    </location>
</feature>
<dbReference type="CDD" id="cd00082">
    <property type="entry name" value="HisKA"/>
    <property type="match status" value="1"/>
</dbReference>
<keyword evidence="6" id="KW-0808">Transferase</keyword>
<feature type="transmembrane region" description="Helical" evidence="13">
    <location>
        <begin position="398"/>
        <end position="418"/>
    </location>
</feature>
<evidence type="ECO:0000256" key="7">
    <source>
        <dbReference type="ARBA" id="ARBA00022692"/>
    </source>
</evidence>
<dbReference type="InterPro" id="IPR035965">
    <property type="entry name" value="PAS-like_dom_sf"/>
</dbReference>
<keyword evidence="12" id="KW-0175">Coiled coil</keyword>
<evidence type="ECO:0000256" key="11">
    <source>
        <dbReference type="PROSITE-ProRule" id="PRU00169"/>
    </source>
</evidence>
<dbReference type="Pfam" id="PF00072">
    <property type="entry name" value="Response_reg"/>
    <property type="match status" value="1"/>
</dbReference>
<dbReference type="SUPFAM" id="SSF55785">
    <property type="entry name" value="PYP-like sensor domain (PAS domain)"/>
    <property type="match status" value="1"/>
</dbReference>
<reference evidence="17" key="1">
    <citation type="journal article" date="2019" name="Int. J. Syst. Evol. Microbiol.">
        <title>The Global Catalogue of Microorganisms (GCM) 10K type strain sequencing project: providing services to taxonomists for standard genome sequencing and annotation.</title>
        <authorList>
            <consortium name="The Broad Institute Genomics Platform"/>
            <consortium name="The Broad Institute Genome Sequencing Center for Infectious Disease"/>
            <person name="Wu L."/>
            <person name="Ma J."/>
        </authorList>
    </citation>
    <scope>NUCLEOTIDE SEQUENCE [LARGE SCALE GENOMIC DNA]</scope>
    <source>
        <strain evidence="17">CGMCC 1.13574</strain>
    </source>
</reference>
<feature type="transmembrane region" description="Helical" evidence="13">
    <location>
        <begin position="425"/>
        <end position="443"/>
    </location>
</feature>
<keyword evidence="17" id="KW-1185">Reference proteome</keyword>
<dbReference type="CDD" id="cd00156">
    <property type="entry name" value="REC"/>
    <property type="match status" value="1"/>
</dbReference>
<dbReference type="Pfam" id="PF12860">
    <property type="entry name" value="PAS_7"/>
    <property type="match status" value="1"/>
</dbReference>
<dbReference type="RefSeq" id="WP_377003387.1">
    <property type="nucleotide sequence ID" value="NZ_JBHSGG010000010.1"/>
</dbReference>
<dbReference type="PROSITE" id="PS50283">
    <property type="entry name" value="NA_SOLUT_SYMP_3"/>
    <property type="match status" value="1"/>
</dbReference>
<keyword evidence="8" id="KW-0418">Kinase</keyword>
<dbReference type="InterPro" id="IPR011006">
    <property type="entry name" value="CheY-like_superfamily"/>
</dbReference>
<dbReference type="EC" id="2.7.13.3" evidence="4"/>
<feature type="transmembrane region" description="Helical" evidence="13">
    <location>
        <begin position="187"/>
        <end position="210"/>
    </location>
</feature>
<feature type="modified residue" description="4-aspartylphosphate" evidence="11">
    <location>
        <position position="1034"/>
    </location>
</feature>
<dbReference type="InterPro" id="IPR001734">
    <property type="entry name" value="Na/solute_symporter"/>
</dbReference>
<dbReference type="SMART" id="SM00387">
    <property type="entry name" value="HATPase_c"/>
    <property type="match status" value="1"/>
</dbReference>
<evidence type="ECO:0000256" key="5">
    <source>
        <dbReference type="ARBA" id="ARBA00022553"/>
    </source>
</evidence>
<feature type="transmembrane region" description="Helical" evidence="13">
    <location>
        <begin position="36"/>
        <end position="54"/>
    </location>
</feature>
<keyword evidence="7 13" id="KW-0812">Transmembrane</keyword>
<dbReference type="Gene3D" id="3.40.50.2300">
    <property type="match status" value="1"/>
</dbReference>
<comment type="caution">
    <text evidence="16">The sequence shown here is derived from an EMBL/GenBank/DDBJ whole genome shotgun (WGS) entry which is preliminary data.</text>
</comment>
<feature type="domain" description="Histidine kinase" evidence="14">
    <location>
        <begin position="753"/>
        <end position="966"/>
    </location>
</feature>